<dbReference type="GO" id="GO:0009288">
    <property type="term" value="C:bacterial-type flagellum"/>
    <property type="evidence" value="ECO:0007669"/>
    <property type="project" value="InterPro"/>
</dbReference>
<reference evidence="2" key="2">
    <citation type="journal article" date="2014" name="ISME J.">
        <title>Microbial stratification in low pH oxic and suboxic macroscopic growths along an acid mine drainage.</title>
        <authorList>
            <person name="Mendez-Garcia C."/>
            <person name="Mesa V."/>
            <person name="Sprenger R.R."/>
            <person name="Richter M."/>
            <person name="Diez M.S."/>
            <person name="Solano J."/>
            <person name="Bargiela R."/>
            <person name="Golyshina O.V."/>
            <person name="Manteca A."/>
            <person name="Ramos J.L."/>
            <person name="Gallego J.R."/>
            <person name="Llorente I."/>
            <person name="Martins Dos Santos V.A."/>
            <person name="Jensen O.N."/>
            <person name="Pelaez A.I."/>
            <person name="Sanchez J."/>
            <person name="Ferrer M."/>
        </authorList>
    </citation>
    <scope>NUCLEOTIDE SEQUENCE</scope>
</reference>
<accession>T1ARN2</accession>
<protein>
    <submittedName>
        <fullName evidence="2">Flagellar hook-associated protein FlgL</fullName>
    </submittedName>
</protein>
<dbReference type="GO" id="GO:0005198">
    <property type="term" value="F:structural molecule activity"/>
    <property type="evidence" value="ECO:0007669"/>
    <property type="project" value="InterPro"/>
</dbReference>
<dbReference type="InterPro" id="IPR001029">
    <property type="entry name" value="Flagellin_N"/>
</dbReference>
<dbReference type="EMBL" id="AUZX01007339">
    <property type="protein sequence ID" value="EQD60012.1"/>
    <property type="molecule type" value="Genomic_DNA"/>
</dbReference>
<dbReference type="Pfam" id="PF00669">
    <property type="entry name" value="Flagellin_N"/>
    <property type="match status" value="1"/>
</dbReference>
<dbReference type="PANTHER" id="PTHR42792">
    <property type="entry name" value="FLAGELLIN"/>
    <property type="match status" value="1"/>
</dbReference>
<keyword evidence="2" id="KW-0282">Flagellum</keyword>
<dbReference type="SUPFAM" id="SSF64518">
    <property type="entry name" value="Phase 1 flagellin"/>
    <property type="match status" value="1"/>
</dbReference>
<organism evidence="2">
    <name type="scientific">mine drainage metagenome</name>
    <dbReference type="NCBI Taxonomy" id="410659"/>
    <lineage>
        <taxon>unclassified sequences</taxon>
        <taxon>metagenomes</taxon>
        <taxon>ecological metagenomes</taxon>
    </lineage>
</organism>
<keyword evidence="2" id="KW-0966">Cell projection</keyword>
<dbReference type="PANTHER" id="PTHR42792:SF1">
    <property type="entry name" value="FLAGELLAR HOOK-ASSOCIATED PROTEIN 3"/>
    <property type="match status" value="1"/>
</dbReference>
<dbReference type="Gene3D" id="1.20.1330.10">
    <property type="entry name" value="f41 fragment of flagellin, N-terminal domain"/>
    <property type="match status" value="1"/>
</dbReference>
<reference evidence="2" key="1">
    <citation type="submission" date="2013-08" db="EMBL/GenBank/DDBJ databases">
        <authorList>
            <person name="Mendez C."/>
            <person name="Richter M."/>
            <person name="Ferrer M."/>
            <person name="Sanchez J."/>
        </authorList>
    </citation>
    <scope>NUCLEOTIDE SEQUENCE</scope>
</reference>
<comment type="caution">
    <text evidence="2">The sequence shown here is derived from an EMBL/GenBank/DDBJ whole genome shotgun (WGS) entry which is preliminary data.</text>
</comment>
<feature type="domain" description="Flagellin N-terminal" evidence="1">
    <location>
        <begin position="4"/>
        <end position="100"/>
    </location>
</feature>
<dbReference type="InterPro" id="IPR001492">
    <property type="entry name" value="Flagellin"/>
</dbReference>
<keyword evidence="2" id="KW-0969">Cilium</keyword>
<feature type="non-terminal residue" evidence="2">
    <location>
        <position position="100"/>
    </location>
</feature>
<sequence length="100" mass="10661">MVRISTGTFYDNSIQAMNQQQSALLNTQLQLSSGKQINTPADNPAGAAQIIDLTQAAGMNTQYQNNITAAQNQMSMASSVLQNITTLVQNVQSTVISANN</sequence>
<dbReference type="AlphaFoldDB" id="T1ARN2"/>
<evidence type="ECO:0000313" key="2">
    <source>
        <dbReference type="EMBL" id="EQD60012.1"/>
    </source>
</evidence>
<gene>
    <name evidence="2" type="ORF">B1A_10310</name>
</gene>
<name>T1ARN2_9ZZZZ</name>
<proteinExistence type="predicted"/>
<evidence type="ECO:0000259" key="1">
    <source>
        <dbReference type="Pfam" id="PF00669"/>
    </source>
</evidence>